<dbReference type="AlphaFoldDB" id="A0A420YF02"/>
<reference evidence="3 4" key="1">
    <citation type="submission" date="2018-08" db="EMBL/GenBank/DDBJ databases">
        <title>Draft genome of the lignicolous fungus Coniochaeta pulveracea.</title>
        <authorList>
            <person name="Borstlap C.J."/>
            <person name="De Witt R.N."/>
            <person name="Botha A."/>
            <person name="Volschenk H."/>
        </authorList>
    </citation>
    <scope>NUCLEOTIDE SEQUENCE [LARGE SCALE GENOMIC DNA]</scope>
    <source>
        <strain evidence="3 4">CAB683</strain>
    </source>
</reference>
<evidence type="ECO:0000313" key="3">
    <source>
        <dbReference type="EMBL" id="RKU46505.1"/>
    </source>
</evidence>
<keyword evidence="2" id="KW-0812">Transmembrane</keyword>
<gene>
    <name evidence="3" type="ORF">DL546_008516</name>
</gene>
<dbReference type="EMBL" id="QVQW01000014">
    <property type="protein sequence ID" value="RKU46505.1"/>
    <property type="molecule type" value="Genomic_DNA"/>
</dbReference>
<dbReference type="Proteomes" id="UP000275385">
    <property type="component" value="Unassembled WGS sequence"/>
</dbReference>
<dbReference type="OrthoDB" id="10039566at2759"/>
<dbReference type="GO" id="GO:0000329">
    <property type="term" value="C:fungal-type vacuole membrane"/>
    <property type="evidence" value="ECO:0007669"/>
    <property type="project" value="InterPro"/>
</dbReference>
<comment type="caution">
    <text evidence="3">The sequence shown here is derived from an EMBL/GenBank/DDBJ whole genome shotgun (WGS) entry which is preliminary data.</text>
</comment>
<protein>
    <submittedName>
        <fullName evidence="3">Uncharacterized protein</fullName>
    </submittedName>
</protein>
<proteinExistence type="predicted"/>
<accession>A0A420YF02</accession>
<feature type="region of interest" description="Disordered" evidence="1">
    <location>
        <begin position="269"/>
        <end position="331"/>
    </location>
</feature>
<dbReference type="Pfam" id="PF12505">
    <property type="entry name" value="DUF3712"/>
    <property type="match status" value="1"/>
</dbReference>
<organism evidence="3 4">
    <name type="scientific">Coniochaeta pulveracea</name>
    <dbReference type="NCBI Taxonomy" id="177199"/>
    <lineage>
        <taxon>Eukaryota</taxon>
        <taxon>Fungi</taxon>
        <taxon>Dikarya</taxon>
        <taxon>Ascomycota</taxon>
        <taxon>Pezizomycotina</taxon>
        <taxon>Sordariomycetes</taxon>
        <taxon>Sordariomycetidae</taxon>
        <taxon>Coniochaetales</taxon>
        <taxon>Coniochaetaceae</taxon>
        <taxon>Coniochaeta</taxon>
    </lineage>
</organism>
<keyword evidence="2" id="KW-0472">Membrane</keyword>
<dbReference type="PANTHER" id="PTHR35895:SF1">
    <property type="entry name" value="LIPID-BINDING SERUM GLYCOPROTEIN C-TERMINAL DOMAIN-CONTAINING PROTEIN"/>
    <property type="match status" value="1"/>
</dbReference>
<dbReference type="InterPro" id="IPR022185">
    <property type="entry name" value="DUF3712"/>
</dbReference>
<evidence type="ECO:0000313" key="4">
    <source>
        <dbReference type="Proteomes" id="UP000275385"/>
    </source>
</evidence>
<keyword evidence="2" id="KW-1133">Transmembrane helix</keyword>
<evidence type="ECO:0000256" key="1">
    <source>
        <dbReference type="SAM" id="MobiDB-lite"/>
    </source>
</evidence>
<dbReference type="PANTHER" id="PTHR35895">
    <property type="entry name" value="CHROMOSOME 16, WHOLE GENOME SHOTGUN SEQUENCE"/>
    <property type="match status" value="1"/>
</dbReference>
<name>A0A420YF02_9PEZI</name>
<evidence type="ECO:0000256" key="2">
    <source>
        <dbReference type="SAM" id="Phobius"/>
    </source>
</evidence>
<dbReference type="InterPro" id="IPR046368">
    <property type="entry name" value="Tag1"/>
</dbReference>
<keyword evidence="4" id="KW-1185">Reference proteome</keyword>
<sequence length="331" mass="37007">MSDSIKNNTEAQETEYAVKPSKRARTKRHCVRFWWAYLIALICIIVLVVCLIIFVGVPNIAQKKIDEAELTIDSIVASNTRADNFTMSVNSTIRIASATSATIDAFEGIMYLSDFDPVTPFARLQFPQTTGDSLQVVNLTQFTPIEDRVAFTRFNTWLLLNDSIHVTIEGNTKVKVNGLNRKYGVTFKKTVELAGLKNFEGTTVPSSKVALQADENGDNFHGIVTVPNKSVVTFDIVSHPIQFPVKHIQANQLTNSPGQRFLHQLPRGRHGRHHLHGQHGPPPRSQQLHHARQHQPGPCPLRPRQEALLRAGRPPPLPALRQGSHQQRRAP</sequence>
<dbReference type="STRING" id="177199.A0A420YF02"/>
<feature type="transmembrane region" description="Helical" evidence="2">
    <location>
        <begin position="33"/>
        <end position="57"/>
    </location>
</feature>